<feature type="domain" description="Peptidase S8/S53" evidence="9">
    <location>
        <begin position="62"/>
        <end position="310"/>
    </location>
</feature>
<dbReference type="AlphaFoldDB" id="A0A3G6J7P0"/>
<sequence length="370" mass="38175" precursor="true">MKHLRLSALTALTLMFAGGTQILAPSAVAQQCPATLGASDAAIRAQAMQADTYRPAHRFADGAGVTVAVIDTGVEPHPRLLLHEDNEAGDCQAHGTIVAGIIGARDQGDGVVGVAPGARILGIRQHNEGQDQQDDTTGSLSTLVDAIQRAIDHKVDVINISLAACVPADAELDLTPLEQVLARAEAEGVVVVAAAGNAGGTCDAQAKVLPAAMPTVLGVGALVNPRQLADYSMPALGEKLSAPGHVAAALNPRGPGLVGGLDQHHNVEAFEGTSFAAPVVSGTVALLRQRYPEATPGEIRELLWNSVDPNTGTIHPDTAISFQHTAATHREAHIQADRPHGSPARGHLLWVLLGSGAILLSCVIFGPRRG</sequence>
<keyword evidence="2 5" id="KW-0645">Protease</keyword>
<dbReference type="PANTHER" id="PTHR43806:SF11">
    <property type="entry name" value="CEREVISIN-RELATED"/>
    <property type="match status" value="1"/>
</dbReference>
<organism evidence="10 11">
    <name type="scientific">Corynebacterium gerontici</name>
    <dbReference type="NCBI Taxonomy" id="2079234"/>
    <lineage>
        <taxon>Bacteria</taxon>
        <taxon>Bacillati</taxon>
        <taxon>Actinomycetota</taxon>
        <taxon>Actinomycetes</taxon>
        <taxon>Mycobacteriales</taxon>
        <taxon>Corynebacteriaceae</taxon>
        <taxon>Corynebacterium</taxon>
    </lineage>
</organism>
<dbReference type="EMBL" id="CP033897">
    <property type="protein sequence ID" value="AZA12054.1"/>
    <property type="molecule type" value="Genomic_DNA"/>
</dbReference>
<evidence type="ECO:0000256" key="2">
    <source>
        <dbReference type="ARBA" id="ARBA00022670"/>
    </source>
</evidence>
<dbReference type="PROSITE" id="PS51892">
    <property type="entry name" value="SUBTILASE"/>
    <property type="match status" value="1"/>
</dbReference>
<keyword evidence="7" id="KW-0812">Transmembrane</keyword>
<evidence type="ECO:0000256" key="3">
    <source>
        <dbReference type="ARBA" id="ARBA00022801"/>
    </source>
</evidence>
<feature type="signal peptide" evidence="8">
    <location>
        <begin position="1"/>
        <end position="29"/>
    </location>
</feature>
<dbReference type="Gene3D" id="3.40.50.200">
    <property type="entry name" value="Peptidase S8/S53 domain"/>
    <property type="match status" value="1"/>
</dbReference>
<dbReference type="PROSITE" id="PS00137">
    <property type="entry name" value="SUBTILASE_HIS"/>
    <property type="match status" value="1"/>
</dbReference>
<gene>
    <name evidence="10" type="primary">aprE</name>
    <name evidence="10" type="ORF">CGERO_08815</name>
</gene>
<dbReference type="GO" id="GO:0004252">
    <property type="term" value="F:serine-type endopeptidase activity"/>
    <property type="evidence" value="ECO:0007669"/>
    <property type="project" value="UniProtKB-UniRule"/>
</dbReference>
<keyword evidence="3 5" id="KW-0378">Hydrolase</keyword>
<evidence type="ECO:0000259" key="9">
    <source>
        <dbReference type="Pfam" id="PF00082"/>
    </source>
</evidence>
<proteinExistence type="inferred from homology"/>
<dbReference type="SUPFAM" id="SSF52743">
    <property type="entry name" value="Subtilisin-like"/>
    <property type="match status" value="1"/>
</dbReference>
<dbReference type="Pfam" id="PF00082">
    <property type="entry name" value="Peptidase_S8"/>
    <property type="match status" value="1"/>
</dbReference>
<feature type="active site" description="Charge relay system" evidence="5">
    <location>
        <position position="71"/>
    </location>
</feature>
<evidence type="ECO:0000256" key="8">
    <source>
        <dbReference type="SAM" id="SignalP"/>
    </source>
</evidence>
<keyword evidence="7" id="KW-0472">Membrane</keyword>
<dbReference type="InterPro" id="IPR000209">
    <property type="entry name" value="Peptidase_S8/S53_dom"/>
</dbReference>
<dbReference type="PROSITE" id="PS00138">
    <property type="entry name" value="SUBTILASE_SER"/>
    <property type="match status" value="1"/>
</dbReference>
<keyword evidence="4 5" id="KW-0720">Serine protease</keyword>
<dbReference type="EC" id="3.4.21.62" evidence="10"/>
<dbReference type="Proteomes" id="UP000271587">
    <property type="component" value="Chromosome"/>
</dbReference>
<dbReference type="InterPro" id="IPR050131">
    <property type="entry name" value="Peptidase_S8_subtilisin-like"/>
</dbReference>
<dbReference type="InterPro" id="IPR022398">
    <property type="entry name" value="Peptidase_S8_His-AS"/>
</dbReference>
<dbReference type="KEGG" id="cgk:CGERO_08815"/>
<evidence type="ECO:0000256" key="1">
    <source>
        <dbReference type="ARBA" id="ARBA00011073"/>
    </source>
</evidence>
<reference evidence="10 11" key="1">
    <citation type="submission" date="2018-11" db="EMBL/GenBank/DDBJ databases">
        <authorList>
            <person name="Kleinhagauer T."/>
            <person name="Glaeser S.P."/>
            <person name="Spergser J."/>
            <person name="Ruckert C."/>
            <person name="Kaempfer P."/>
            <person name="Busse H.-J."/>
        </authorList>
    </citation>
    <scope>NUCLEOTIDE SEQUENCE [LARGE SCALE GENOMIC DNA]</scope>
    <source>
        <strain evidence="10 11">W8</strain>
    </source>
</reference>
<keyword evidence="8" id="KW-0732">Signal</keyword>
<dbReference type="PROSITE" id="PS00136">
    <property type="entry name" value="SUBTILASE_ASP"/>
    <property type="match status" value="1"/>
</dbReference>
<dbReference type="InterPro" id="IPR036852">
    <property type="entry name" value="Peptidase_S8/S53_dom_sf"/>
</dbReference>
<dbReference type="InterPro" id="IPR023827">
    <property type="entry name" value="Peptidase_S8_Asp-AS"/>
</dbReference>
<dbReference type="InterPro" id="IPR015500">
    <property type="entry name" value="Peptidase_S8_subtilisin-rel"/>
</dbReference>
<name>A0A3G6J7P0_9CORY</name>
<feature type="active site" description="Charge relay system" evidence="5">
    <location>
        <position position="94"/>
    </location>
</feature>
<evidence type="ECO:0000313" key="11">
    <source>
        <dbReference type="Proteomes" id="UP000271587"/>
    </source>
</evidence>
<accession>A0A3G6J7P0</accession>
<dbReference type="PANTHER" id="PTHR43806">
    <property type="entry name" value="PEPTIDASE S8"/>
    <property type="match status" value="1"/>
</dbReference>
<evidence type="ECO:0000256" key="4">
    <source>
        <dbReference type="ARBA" id="ARBA00022825"/>
    </source>
</evidence>
<dbReference type="RefSeq" id="WP_164470293.1">
    <property type="nucleotide sequence ID" value="NZ_CP033897.1"/>
</dbReference>
<evidence type="ECO:0000256" key="7">
    <source>
        <dbReference type="SAM" id="Phobius"/>
    </source>
</evidence>
<keyword evidence="11" id="KW-1185">Reference proteome</keyword>
<evidence type="ECO:0000256" key="5">
    <source>
        <dbReference type="PROSITE-ProRule" id="PRU01240"/>
    </source>
</evidence>
<evidence type="ECO:0000256" key="6">
    <source>
        <dbReference type="RuleBase" id="RU003355"/>
    </source>
</evidence>
<dbReference type="InterPro" id="IPR023828">
    <property type="entry name" value="Peptidase_S8_Ser-AS"/>
</dbReference>
<feature type="transmembrane region" description="Helical" evidence="7">
    <location>
        <begin position="348"/>
        <end position="366"/>
    </location>
</feature>
<evidence type="ECO:0000313" key="10">
    <source>
        <dbReference type="EMBL" id="AZA12054.1"/>
    </source>
</evidence>
<comment type="similarity">
    <text evidence="1 5 6">Belongs to the peptidase S8 family.</text>
</comment>
<feature type="active site" description="Charge relay system" evidence="5">
    <location>
        <position position="274"/>
    </location>
</feature>
<dbReference type="PRINTS" id="PR00723">
    <property type="entry name" value="SUBTILISIN"/>
</dbReference>
<keyword evidence="7" id="KW-1133">Transmembrane helix</keyword>
<feature type="chain" id="PRO_5018006193" evidence="8">
    <location>
        <begin position="30"/>
        <end position="370"/>
    </location>
</feature>
<protein>
    <submittedName>
        <fullName evidence="10">Subtilisin E</fullName>
        <ecNumber evidence="10">3.4.21.62</ecNumber>
    </submittedName>
</protein>
<dbReference type="GO" id="GO:0006508">
    <property type="term" value="P:proteolysis"/>
    <property type="evidence" value="ECO:0007669"/>
    <property type="project" value="UniProtKB-KW"/>
</dbReference>